<name>A0AAV3RDW5_LITER</name>
<evidence type="ECO:0000313" key="1">
    <source>
        <dbReference type="EMBL" id="GAA0173177.1"/>
    </source>
</evidence>
<dbReference type="AlphaFoldDB" id="A0AAV3RDW5"/>
<dbReference type="EMBL" id="BAABME010026029">
    <property type="protein sequence ID" value="GAA0173177.1"/>
    <property type="molecule type" value="Genomic_DNA"/>
</dbReference>
<reference evidence="1 2" key="1">
    <citation type="submission" date="2024-01" db="EMBL/GenBank/DDBJ databases">
        <title>The complete chloroplast genome sequence of Lithospermum erythrorhizon: insights into the phylogenetic relationship among Boraginaceae species and the maternal lineages of purple gromwells.</title>
        <authorList>
            <person name="Okada T."/>
            <person name="Watanabe K."/>
        </authorList>
    </citation>
    <scope>NUCLEOTIDE SEQUENCE [LARGE SCALE GENOMIC DNA]</scope>
</reference>
<evidence type="ECO:0008006" key="3">
    <source>
        <dbReference type="Google" id="ProtNLM"/>
    </source>
</evidence>
<gene>
    <name evidence="1" type="ORF">LIER_41474</name>
</gene>
<keyword evidence="2" id="KW-1185">Reference proteome</keyword>
<proteinExistence type="predicted"/>
<protein>
    <recommendedName>
        <fullName evidence="3">Reverse transcriptase domain-containing protein</fullName>
    </recommendedName>
</protein>
<sequence>MIKNKSCGFKFHPKCQEINLTNICFANDLCIVSAADRDSLKAISDVLKLFGDVTGLHPNLNKSSSLFEASQLSLKILYVVLLAFQRLLFLLDTFGFL</sequence>
<organism evidence="1 2">
    <name type="scientific">Lithospermum erythrorhizon</name>
    <name type="common">Purple gromwell</name>
    <name type="synonym">Lithospermum officinale var. erythrorhizon</name>
    <dbReference type="NCBI Taxonomy" id="34254"/>
    <lineage>
        <taxon>Eukaryota</taxon>
        <taxon>Viridiplantae</taxon>
        <taxon>Streptophyta</taxon>
        <taxon>Embryophyta</taxon>
        <taxon>Tracheophyta</taxon>
        <taxon>Spermatophyta</taxon>
        <taxon>Magnoliopsida</taxon>
        <taxon>eudicotyledons</taxon>
        <taxon>Gunneridae</taxon>
        <taxon>Pentapetalae</taxon>
        <taxon>asterids</taxon>
        <taxon>lamiids</taxon>
        <taxon>Boraginales</taxon>
        <taxon>Boraginaceae</taxon>
        <taxon>Boraginoideae</taxon>
        <taxon>Lithospermeae</taxon>
        <taxon>Lithospermum</taxon>
    </lineage>
</organism>
<comment type="caution">
    <text evidence="1">The sequence shown here is derived from an EMBL/GenBank/DDBJ whole genome shotgun (WGS) entry which is preliminary data.</text>
</comment>
<evidence type="ECO:0000313" key="2">
    <source>
        <dbReference type="Proteomes" id="UP001454036"/>
    </source>
</evidence>
<accession>A0AAV3RDW5</accession>
<dbReference type="Proteomes" id="UP001454036">
    <property type="component" value="Unassembled WGS sequence"/>
</dbReference>